<name>A0A7U7GBK0_9GAMM</name>
<evidence type="ECO:0000313" key="2">
    <source>
        <dbReference type="EMBL" id="CDH45398.1"/>
    </source>
</evidence>
<comment type="caution">
    <text evidence="2">The sequence shown here is derived from an EMBL/GenBank/DDBJ whole genome shotgun (WGS) entry which is preliminary data.</text>
</comment>
<evidence type="ECO:0000256" key="1">
    <source>
        <dbReference type="SAM" id="MobiDB-lite"/>
    </source>
</evidence>
<feature type="region of interest" description="Disordered" evidence="1">
    <location>
        <begin position="1"/>
        <end position="50"/>
    </location>
</feature>
<dbReference type="RefSeq" id="WP_034433034.1">
    <property type="nucleotide sequence ID" value="NZ_CBTK010000148.1"/>
</dbReference>
<evidence type="ECO:0000313" key="3">
    <source>
        <dbReference type="Proteomes" id="UP000019184"/>
    </source>
</evidence>
<gene>
    <name evidence="2" type="ORF">BN874_2310006</name>
</gene>
<proteinExistence type="predicted"/>
<dbReference type="AlphaFoldDB" id="A0A7U7GBK0"/>
<feature type="compositionally biased region" description="Basic and acidic residues" evidence="1">
    <location>
        <begin position="19"/>
        <end position="49"/>
    </location>
</feature>
<accession>A0A7U7GBK0</accession>
<sequence>MDAFTADPNSEINGCALRQEQHTRPATIRERDMRPRFELDAHPERERPLPVETVLSRSSMMQAIVAMLDAEPGLTGAEIARRLGQQGYRASNGAALNGANVLRDYRRWTAEQDAKR</sequence>
<dbReference type="Proteomes" id="UP000019184">
    <property type="component" value="Unassembled WGS sequence"/>
</dbReference>
<keyword evidence="3" id="KW-1185">Reference proteome</keyword>
<dbReference type="EMBL" id="CBTK010000148">
    <property type="protein sequence ID" value="CDH45398.1"/>
    <property type="molecule type" value="Genomic_DNA"/>
</dbReference>
<protein>
    <submittedName>
        <fullName evidence="2">Uncharacterized protein</fullName>
    </submittedName>
</protein>
<reference evidence="2 3" key="1">
    <citation type="journal article" date="2014" name="ISME J.">
        <title>Candidatus Competibacter-lineage genomes retrieved from metagenomes reveal functional metabolic diversity.</title>
        <authorList>
            <person name="McIlroy S.J."/>
            <person name="Albertsen M."/>
            <person name="Andresen E.K."/>
            <person name="Saunders A.M."/>
            <person name="Kristiansen R."/>
            <person name="Stokholm-Bjerregaard M."/>
            <person name="Nielsen K.L."/>
            <person name="Nielsen P.H."/>
        </authorList>
    </citation>
    <scope>NUCLEOTIDE SEQUENCE [LARGE SCALE GENOMIC DNA]</scope>
    <source>
        <strain evidence="2 3">Run_B_J11</strain>
    </source>
</reference>
<organism evidence="2 3">
    <name type="scientific">Candidatus Contendobacter odensis Run_B_J11</name>
    <dbReference type="NCBI Taxonomy" id="1400861"/>
    <lineage>
        <taxon>Bacteria</taxon>
        <taxon>Pseudomonadati</taxon>
        <taxon>Pseudomonadota</taxon>
        <taxon>Gammaproteobacteria</taxon>
        <taxon>Candidatus Competibacteraceae</taxon>
        <taxon>Candidatus Contendibacter</taxon>
    </lineage>
</organism>